<dbReference type="SUPFAM" id="SSF55729">
    <property type="entry name" value="Acyl-CoA N-acyltransferases (Nat)"/>
    <property type="match status" value="1"/>
</dbReference>
<gene>
    <name evidence="2" type="ORF">E6C55_21985</name>
</gene>
<sequence length="403" mass="42663">MAGIVKLVAPERLGEAAALADRVFRGGETFMGRAFPAIFDGRLACSYGVHEGDRLAAFLGLVPSELRIGPASVPLFSIGAVCTAPESRGRGYASALLGEAFRHIDEAGGSLLFVSGALPIYRRSGCHPFGGIRRYRVNGGMAGAETGAGAGVGTSAGTSADMEPAFEWRELLRADLHRLQALAERSEARYGRSLAETAALLHSASLAGIYRMEQKTLLGLRDGKATAFIVIAVPGEKPAETAPFVVEWGGDAADAVRLMAESVVHYSPKDGLEAFVPWQERELMRALEQLANREGTAEVVEAEAKHSGTVRVGSANRLWEQLRPYLAARDSGASAQVEVADAPGDSGAADVTAAGETRRLDAERLISFLFDPASEARSAFARSDLLARLLPIPLPYPSGLSFV</sequence>
<proteinExistence type="predicted"/>
<dbReference type="Pfam" id="PF13527">
    <property type="entry name" value="Acetyltransf_9"/>
    <property type="match status" value="1"/>
</dbReference>
<keyword evidence="2" id="KW-0808">Transferase</keyword>
<dbReference type="EMBL" id="SSOB01000031">
    <property type="protein sequence ID" value="THF75515.1"/>
    <property type="molecule type" value="Genomic_DNA"/>
</dbReference>
<dbReference type="RefSeq" id="WP_136371963.1">
    <property type="nucleotide sequence ID" value="NZ_SSOB01000031.1"/>
</dbReference>
<dbReference type="InterPro" id="IPR051554">
    <property type="entry name" value="Acetyltransferase_Eis"/>
</dbReference>
<dbReference type="CDD" id="cd04301">
    <property type="entry name" value="NAT_SF"/>
    <property type="match status" value="1"/>
</dbReference>
<evidence type="ECO:0000313" key="2">
    <source>
        <dbReference type="EMBL" id="THF75515.1"/>
    </source>
</evidence>
<protein>
    <submittedName>
        <fullName evidence="2">GNAT family N-acetyltransferase</fullName>
    </submittedName>
</protein>
<dbReference type="GO" id="GO:0034069">
    <property type="term" value="F:aminoglycoside N-acetyltransferase activity"/>
    <property type="evidence" value="ECO:0007669"/>
    <property type="project" value="TreeGrafter"/>
</dbReference>
<organism evidence="2 3">
    <name type="scientific">Cohnella fermenti</name>
    <dbReference type="NCBI Taxonomy" id="2565925"/>
    <lineage>
        <taxon>Bacteria</taxon>
        <taxon>Bacillati</taxon>
        <taxon>Bacillota</taxon>
        <taxon>Bacilli</taxon>
        <taxon>Bacillales</taxon>
        <taxon>Paenibacillaceae</taxon>
        <taxon>Cohnella</taxon>
    </lineage>
</organism>
<dbReference type="InterPro" id="IPR016181">
    <property type="entry name" value="Acyl_CoA_acyltransferase"/>
</dbReference>
<evidence type="ECO:0000259" key="1">
    <source>
        <dbReference type="PROSITE" id="PS51186"/>
    </source>
</evidence>
<dbReference type="PANTHER" id="PTHR37817">
    <property type="entry name" value="N-ACETYLTRANSFERASE EIS"/>
    <property type="match status" value="1"/>
</dbReference>
<name>A0A4S4BMM1_9BACL</name>
<dbReference type="InterPro" id="IPR000182">
    <property type="entry name" value="GNAT_dom"/>
</dbReference>
<feature type="domain" description="N-acetyltransferase" evidence="1">
    <location>
        <begin position="3"/>
        <end position="148"/>
    </location>
</feature>
<dbReference type="PANTHER" id="PTHR37817:SF1">
    <property type="entry name" value="N-ACETYLTRANSFERASE EIS"/>
    <property type="match status" value="1"/>
</dbReference>
<dbReference type="PROSITE" id="PS51186">
    <property type="entry name" value="GNAT"/>
    <property type="match status" value="1"/>
</dbReference>
<comment type="caution">
    <text evidence="2">The sequence shown here is derived from an EMBL/GenBank/DDBJ whole genome shotgun (WGS) entry which is preliminary data.</text>
</comment>
<evidence type="ECO:0000313" key="3">
    <source>
        <dbReference type="Proteomes" id="UP000310636"/>
    </source>
</evidence>
<accession>A0A4S4BMM1</accession>
<reference evidence="2 3" key="1">
    <citation type="submission" date="2019-04" db="EMBL/GenBank/DDBJ databases">
        <title>Cohnella sp. nov. isolated from preserved vegetables.</title>
        <authorList>
            <person name="Lin S.-Y."/>
            <person name="Hung M.-H."/>
            <person name="Young C.-C."/>
        </authorList>
    </citation>
    <scope>NUCLEOTIDE SEQUENCE [LARGE SCALE GENOMIC DNA]</scope>
    <source>
        <strain evidence="2 3">CC-MHH1044</strain>
    </source>
</reference>
<dbReference type="GO" id="GO:0030649">
    <property type="term" value="P:aminoglycoside antibiotic catabolic process"/>
    <property type="evidence" value="ECO:0007669"/>
    <property type="project" value="TreeGrafter"/>
</dbReference>
<dbReference type="Proteomes" id="UP000310636">
    <property type="component" value="Unassembled WGS sequence"/>
</dbReference>
<dbReference type="Gene3D" id="3.40.630.30">
    <property type="match status" value="1"/>
</dbReference>
<dbReference type="AlphaFoldDB" id="A0A4S4BMM1"/>
<dbReference type="OrthoDB" id="5291446at2"/>
<keyword evidence="3" id="KW-1185">Reference proteome</keyword>